<protein>
    <submittedName>
        <fullName evidence="2">Uncharacterized protein</fullName>
    </submittedName>
</protein>
<comment type="caution">
    <text evidence="2">The sequence shown here is derived from an EMBL/GenBank/DDBJ whole genome shotgun (WGS) entry which is preliminary data.</text>
</comment>
<name>A0A9P4JZ88_9PLEO</name>
<sequence>MTRWSLPAWETLPGSLLLLPSPSALQGGLSPHATAAVALRMYERGRNWTTSMYRTRGHTSVAILHTHIHNEQREASRRRMGLGSRAGNPSSSSSWACLLSRKSGALTSPSAATGCAVIGPPPILLRT</sequence>
<organism evidence="2 3">
    <name type="scientific">Lojkania enalia</name>
    <dbReference type="NCBI Taxonomy" id="147567"/>
    <lineage>
        <taxon>Eukaryota</taxon>
        <taxon>Fungi</taxon>
        <taxon>Dikarya</taxon>
        <taxon>Ascomycota</taxon>
        <taxon>Pezizomycotina</taxon>
        <taxon>Dothideomycetes</taxon>
        <taxon>Pleosporomycetidae</taxon>
        <taxon>Pleosporales</taxon>
        <taxon>Pleosporales incertae sedis</taxon>
        <taxon>Lojkania</taxon>
    </lineage>
</organism>
<evidence type="ECO:0000313" key="3">
    <source>
        <dbReference type="Proteomes" id="UP000800093"/>
    </source>
</evidence>
<proteinExistence type="predicted"/>
<evidence type="ECO:0000256" key="1">
    <source>
        <dbReference type="SAM" id="MobiDB-lite"/>
    </source>
</evidence>
<dbReference type="Proteomes" id="UP000800093">
    <property type="component" value="Unassembled WGS sequence"/>
</dbReference>
<reference evidence="3" key="1">
    <citation type="journal article" date="2020" name="Stud. Mycol.">
        <title>101 Dothideomycetes genomes: A test case for predicting lifestyles and emergence of pathogens.</title>
        <authorList>
            <person name="Haridas S."/>
            <person name="Albert R."/>
            <person name="Binder M."/>
            <person name="Bloem J."/>
            <person name="LaButti K."/>
            <person name="Salamov A."/>
            <person name="Andreopoulos B."/>
            <person name="Baker S."/>
            <person name="Barry K."/>
            <person name="Bills G."/>
            <person name="Bluhm B."/>
            <person name="Cannon C."/>
            <person name="Castanera R."/>
            <person name="Culley D."/>
            <person name="Daum C."/>
            <person name="Ezra D."/>
            <person name="Gonzalez J."/>
            <person name="Henrissat B."/>
            <person name="Kuo A."/>
            <person name="Liang C."/>
            <person name="Lipzen A."/>
            <person name="Lutzoni F."/>
            <person name="Magnuson J."/>
            <person name="Mondo S."/>
            <person name="Nolan M."/>
            <person name="Ohm R."/>
            <person name="Pangilinan J."/>
            <person name="Park H.-J."/>
            <person name="Ramirez L."/>
            <person name="Alfaro M."/>
            <person name="Sun H."/>
            <person name="Tritt A."/>
            <person name="Yoshinaga Y."/>
            <person name="Zwiers L.-H."/>
            <person name="Turgeon B."/>
            <person name="Goodwin S."/>
            <person name="Spatafora J."/>
            <person name="Crous P."/>
            <person name="Grigoriev I."/>
        </authorList>
    </citation>
    <scope>NUCLEOTIDE SEQUENCE [LARGE SCALE GENOMIC DNA]</scope>
    <source>
        <strain evidence="3">CBS 304.66</strain>
    </source>
</reference>
<dbReference type="AlphaFoldDB" id="A0A9P4JZ88"/>
<dbReference type="EMBL" id="ML986692">
    <property type="protein sequence ID" value="KAF2259959.1"/>
    <property type="molecule type" value="Genomic_DNA"/>
</dbReference>
<accession>A0A9P4JZ88</accession>
<gene>
    <name evidence="2" type="ORF">CC78DRAFT_547878</name>
</gene>
<feature type="region of interest" description="Disordered" evidence="1">
    <location>
        <begin position="72"/>
        <end position="93"/>
    </location>
</feature>
<keyword evidence="3" id="KW-1185">Reference proteome</keyword>
<evidence type="ECO:0000313" key="2">
    <source>
        <dbReference type="EMBL" id="KAF2259959.1"/>
    </source>
</evidence>